<evidence type="ECO:0000313" key="2">
    <source>
        <dbReference type="Proteomes" id="UP000528286"/>
    </source>
</evidence>
<reference evidence="1 2" key="1">
    <citation type="submission" date="2020-08" db="EMBL/GenBank/DDBJ databases">
        <title>Genomic Encyclopedia of Type Strains, Phase IV (KMG-IV): sequencing the most valuable type-strain genomes for metagenomic binning, comparative biology and taxonomic classification.</title>
        <authorList>
            <person name="Goeker M."/>
        </authorList>
    </citation>
    <scope>NUCLEOTIDE SEQUENCE [LARGE SCALE GENOMIC DNA]</scope>
    <source>
        <strain evidence="1 2">DSM 29853</strain>
    </source>
</reference>
<dbReference type="Proteomes" id="UP000528286">
    <property type="component" value="Unassembled WGS sequence"/>
</dbReference>
<name>A0A7W6J4Y4_9HYPH</name>
<dbReference type="InterPro" id="IPR019285">
    <property type="entry name" value="DUF2336"/>
</dbReference>
<sequence length="375" mass="40560">MIVQAFLRWSETARVAERAKAANALGRAYIRSSMGEEERRAALMAMTYLLDDPSPKVRLALAEALATSDLVPRSLILPLAEDQPEIAATVITQSPVITDDDFVDLAARGDSVRRSLIASRAEVSAIVSAAIAAVGDEPEIVLLLENPDNRFAAATLRDIARRHGANAEVRSLLMERPDLPADVRHMLMQQVTEALSALDFVRATVGERRMARIAREASEAGTLTIAGHADERDIPALVEHLRIGCRLTPAFLMHALCAGRIDFIACVLVNLTGVEERRVRSVLSTGRMHAVRALFEAAGLGRDISVVFVEAVFLLRSQATGKGAGSVAAALLRTFRKPGGDRTPATDLIEMVERLAISEQRMEARSYAIQAVVAA</sequence>
<dbReference type="RefSeq" id="WP_183366159.1">
    <property type="nucleotide sequence ID" value="NZ_JACIEZ010000003.1"/>
</dbReference>
<keyword evidence="2" id="KW-1185">Reference proteome</keyword>
<dbReference type="EMBL" id="JACIEZ010000003">
    <property type="protein sequence ID" value="MBB4064860.1"/>
    <property type="molecule type" value="Genomic_DNA"/>
</dbReference>
<evidence type="ECO:0000313" key="1">
    <source>
        <dbReference type="EMBL" id="MBB4064860.1"/>
    </source>
</evidence>
<dbReference type="InterPro" id="IPR014598">
    <property type="entry name" value="UCP035865"/>
</dbReference>
<organism evidence="1 2">
    <name type="scientific">Gellertiella hungarica</name>
    <dbReference type="NCBI Taxonomy" id="1572859"/>
    <lineage>
        <taxon>Bacteria</taxon>
        <taxon>Pseudomonadati</taxon>
        <taxon>Pseudomonadota</taxon>
        <taxon>Alphaproteobacteria</taxon>
        <taxon>Hyphomicrobiales</taxon>
        <taxon>Rhizobiaceae</taxon>
        <taxon>Gellertiella</taxon>
    </lineage>
</organism>
<dbReference type="Pfam" id="PF10098">
    <property type="entry name" value="DUF2336"/>
    <property type="match status" value="1"/>
</dbReference>
<gene>
    <name evidence="1" type="ORF">GGR23_002047</name>
</gene>
<dbReference type="AlphaFoldDB" id="A0A7W6J4Y4"/>
<proteinExistence type="predicted"/>
<protein>
    <submittedName>
        <fullName evidence="1">Uncharacterized protein (DUF2336 family)</fullName>
    </submittedName>
</protein>
<dbReference type="PIRSF" id="PIRSF035865">
    <property type="entry name" value="UCP035865"/>
    <property type="match status" value="1"/>
</dbReference>
<comment type="caution">
    <text evidence="1">The sequence shown here is derived from an EMBL/GenBank/DDBJ whole genome shotgun (WGS) entry which is preliminary data.</text>
</comment>
<accession>A0A7W6J4Y4</accession>